<organism evidence="7 8">
    <name type="scientific">Streptomyces flavidovirens</name>
    <dbReference type="NCBI Taxonomy" id="67298"/>
    <lineage>
        <taxon>Bacteria</taxon>
        <taxon>Bacillati</taxon>
        <taxon>Actinomycetota</taxon>
        <taxon>Actinomycetes</taxon>
        <taxon>Kitasatosporales</taxon>
        <taxon>Streptomycetaceae</taxon>
        <taxon>Streptomyces</taxon>
    </lineage>
</organism>
<keyword evidence="4" id="KW-0804">Transcription</keyword>
<dbReference type="RefSeq" id="WP_387893469.1">
    <property type="nucleotide sequence ID" value="NZ_JBIAPK010000001.1"/>
</dbReference>
<feature type="region of interest" description="Disordered" evidence="5">
    <location>
        <begin position="1"/>
        <end position="28"/>
    </location>
</feature>
<dbReference type="EMBL" id="JBIAPK010000001">
    <property type="protein sequence ID" value="MFF3337647.1"/>
    <property type="molecule type" value="Genomic_DNA"/>
</dbReference>
<dbReference type="InterPro" id="IPR036388">
    <property type="entry name" value="WH-like_DNA-bd_sf"/>
</dbReference>
<proteinExistence type="inferred from homology"/>
<accession>A0ABW6R8W2</accession>
<evidence type="ECO:0000256" key="2">
    <source>
        <dbReference type="ARBA" id="ARBA00023015"/>
    </source>
</evidence>
<dbReference type="InterPro" id="IPR005119">
    <property type="entry name" value="LysR_subst-bd"/>
</dbReference>
<protein>
    <submittedName>
        <fullName evidence="7">LysR family transcriptional regulator</fullName>
    </submittedName>
</protein>
<name>A0ABW6R8W2_9ACTN</name>
<keyword evidence="8" id="KW-1185">Reference proteome</keyword>
<dbReference type="Pfam" id="PF03466">
    <property type="entry name" value="LysR_substrate"/>
    <property type="match status" value="1"/>
</dbReference>
<evidence type="ECO:0000256" key="4">
    <source>
        <dbReference type="ARBA" id="ARBA00023163"/>
    </source>
</evidence>
<dbReference type="Gene3D" id="1.10.10.10">
    <property type="entry name" value="Winged helix-like DNA-binding domain superfamily/Winged helix DNA-binding domain"/>
    <property type="match status" value="1"/>
</dbReference>
<dbReference type="SUPFAM" id="SSF53850">
    <property type="entry name" value="Periplasmic binding protein-like II"/>
    <property type="match status" value="1"/>
</dbReference>
<evidence type="ECO:0000313" key="7">
    <source>
        <dbReference type="EMBL" id="MFF3337647.1"/>
    </source>
</evidence>
<feature type="compositionally biased region" description="Gly residues" evidence="5">
    <location>
        <begin position="16"/>
        <end position="26"/>
    </location>
</feature>
<gene>
    <name evidence="7" type="ORF">ACFYWW_02760</name>
</gene>
<dbReference type="InterPro" id="IPR000847">
    <property type="entry name" value="LysR_HTH_N"/>
</dbReference>
<keyword evidence="3" id="KW-0238">DNA-binding</keyword>
<dbReference type="Pfam" id="PF00126">
    <property type="entry name" value="HTH_1"/>
    <property type="match status" value="1"/>
</dbReference>
<dbReference type="Proteomes" id="UP001601976">
    <property type="component" value="Unassembled WGS sequence"/>
</dbReference>
<dbReference type="CDD" id="cd08414">
    <property type="entry name" value="PBP2_LTTR_aromatics_like"/>
    <property type="match status" value="1"/>
</dbReference>
<dbReference type="PROSITE" id="PS50931">
    <property type="entry name" value="HTH_LYSR"/>
    <property type="match status" value="1"/>
</dbReference>
<reference evidence="7 8" key="1">
    <citation type="submission" date="2024-10" db="EMBL/GenBank/DDBJ databases">
        <title>The Natural Products Discovery Center: Release of the First 8490 Sequenced Strains for Exploring Actinobacteria Biosynthetic Diversity.</title>
        <authorList>
            <person name="Kalkreuter E."/>
            <person name="Kautsar S.A."/>
            <person name="Yang D."/>
            <person name="Bader C.D."/>
            <person name="Teijaro C.N."/>
            <person name="Fluegel L."/>
            <person name="Davis C.M."/>
            <person name="Simpson J.R."/>
            <person name="Lauterbach L."/>
            <person name="Steele A.D."/>
            <person name="Gui C."/>
            <person name="Meng S."/>
            <person name="Li G."/>
            <person name="Viehrig K."/>
            <person name="Ye F."/>
            <person name="Su P."/>
            <person name="Kiefer A.F."/>
            <person name="Nichols A."/>
            <person name="Cepeda A.J."/>
            <person name="Yan W."/>
            <person name="Fan B."/>
            <person name="Jiang Y."/>
            <person name="Adhikari A."/>
            <person name="Zheng C.-J."/>
            <person name="Schuster L."/>
            <person name="Cowan T.M."/>
            <person name="Smanski M.J."/>
            <person name="Chevrette M.G."/>
            <person name="De Carvalho L.P.S."/>
            <person name="Shen B."/>
        </authorList>
    </citation>
    <scope>NUCLEOTIDE SEQUENCE [LARGE SCALE GENOMIC DNA]</scope>
    <source>
        <strain evidence="7 8">NPDC003029</strain>
    </source>
</reference>
<dbReference type="Gene3D" id="3.40.190.10">
    <property type="entry name" value="Periplasmic binding protein-like II"/>
    <property type="match status" value="2"/>
</dbReference>
<dbReference type="SUPFAM" id="SSF46785">
    <property type="entry name" value="Winged helix' DNA-binding domain"/>
    <property type="match status" value="1"/>
</dbReference>
<dbReference type="PANTHER" id="PTHR30346">
    <property type="entry name" value="TRANSCRIPTIONAL DUAL REGULATOR HCAR-RELATED"/>
    <property type="match status" value="1"/>
</dbReference>
<comment type="similarity">
    <text evidence="1">Belongs to the LysR transcriptional regulatory family.</text>
</comment>
<dbReference type="PRINTS" id="PR00039">
    <property type="entry name" value="HTHLYSR"/>
</dbReference>
<dbReference type="PANTHER" id="PTHR30346:SF0">
    <property type="entry name" value="HCA OPERON TRANSCRIPTIONAL ACTIVATOR HCAR"/>
    <property type="match status" value="1"/>
</dbReference>
<evidence type="ECO:0000313" key="8">
    <source>
        <dbReference type="Proteomes" id="UP001601976"/>
    </source>
</evidence>
<keyword evidence="2" id="KW-0805">Transcription regulation</keyword>
<evidence type="ECO:0000256" key="5">
    <source>
        <dbReference type="SAM" id="MobiDB-lite"/>
    </source>
</evidence>
<evidence type="ECO:0000259" key="6">
    <source>
        <dbReference type="PROSITE" id="PS50931"/>
    </source>
</evidence>
<sequence length="332" mass="36089">MVAGSDAGRPAEGNAVVGGGSGGSGPGEPTIHQLRLFLALSEELHFSRTAKRLFMTQSALSQQIRDLEKRLGVRLLERTSRAVELTPAGQALLPEVRASVAATDRLRRATDAQLRQLSGELVVGAIGAESAMPHTRAVLQALHARHPAITVRIVSLNFADHVAALTRDEVDVVFLRPPVPEGIELHHLATEPRVACLSADDPLAAEERITLAQLADHPVVDVPARAPRVWWDFWAVDPRPDGTPVRYGPVVTDMEALLHAVAHGQAMCFLPAAARHLFPRPGVRYVDVIDLPPSHSALAWLEKNRTRPTVLAVRRAARSLRRSDEAEHPWGD</sequence>
<evidence type="ECO:0000256" key="3">
    <source>
        <dbReference type="ARBA" id="ARBA00023125"/>
    </source>
</evidence>
<comment type="caution">
    <text evidence="7">The sequence shown here is derived from an EMBL/GenBank/DDBJ whole genome shotgun (WGS) entry which is preliminary data.</text>
</comment>
<evidence type="ECO:0000256" key="1">
    <source>
        <dbReference type="ARBA" id="ARBA00009437"/>
    </source>
</evidence>
<feature type="domain" description="HTH lysR-type" evidence="6">
    <location>
        <begin position="29"/>
        <end position="86"/>
    </location>
</feature>
<dbReference type="InterPro" id="IPR036390">
    <property type="entry name" value="WH_DNA-bd_sf"/>
</dbReference>